<accession>A0A9X3NBM9</accession>
<protein>
    <submittedName>
        <fullName evidence="1">Uncharacterized protein</fullName>
    </submittedName>
</protein>
<reference evidence="1" key="1">
    <citation type="submission" date="2022-10" db="EMBL/GenBank/DDBJ databases">
        <title>The WGS of Solirubrobacter phytolaccae KCTC 29190.</title>
        <authorList>
            <person name="Jiang Z."/>
        </authorList>
    </citation>
    <scope>NUCLEOTIDE SEQUENCE</scope>
    <source>
        <strain evidence="1">KCTC 29190</strain>
    </source>
</reference>
<evidence type="ECO:0000313" key="2">
    <source>
        <dbReference type="Proteomes" id="UP001147653"/>
    </source>
</evidence>
<dbReference type="RefSeq" id="WP_270024078.1">
    <property type="nucleotide sequence ID" value="NZ_JAPDDP010000007.1"/>
</dbReference>
<sequence>MNIETYGNQVVLEVLGDNEFESPGRGRVVSTGDPASRLREGDIVAFQRPVITEVALDHRRLVVLDEADISFAPDARGPEMPVSKHIRQGEDLDNLRRQAEVLRAGVEADIDKLRRLAG</sequence>
<proteinExistence type="predicted"/>
<name>A0A9X3NBM9_9ACTN</name>
<dbReference type="Proteomes" id="UP001147653">
    <property type="component" value="Unassembled WGS sequence"/>
</dbReference>
<keyword evidence="2" id="KW-1185">Reference proteome</keyword>
<evidence type="ECO:0000313" key="1">
    <source>
        <dbReference type="EMBL" id="MDA0179772.1"/>
    </source>
</evidence>
<organism evidence="1 2">
    <name type="scientific">Solirubrobacter phytolaccae</name>
    <dbReference type="NCBI Taxonomy" id="1404360"/>
    <lineage>
        <taxon>Bacteria</taxon>
        <taxon>Bacillati</taxon>
        <taxon>Actinomycetota</taxon>
        <taxon>Thermoleophilia</taxon>
        <taxon>Solirubrobacterales</taxon>
        <taxon>Solirubrobacteraceae</taxon>
        <taxon>Solirubrobacter</taxon>
    </lineage>
</organism>
<dbReference type="EMBL" id="JAPDDP010000007">
    <property type="protein sequence ID" value="MDA0179772.1"/>
    <property type="molecule type" value="Genomic_DNA"/>
</dbReference>
<comment type="caution">
    <text evidence="1">The sequence shown here is derived from an EMBL/GenBank/DDBJ whole genome shotgun (WGS) entry which is preliminary data.</text>
</comment>
<dbReference type="AlphaFoldDB" id="A0A9X3NBM9"/>
<gene>
    <name evidence="1" type="ORF">OJ997_05665</name>
</gene>